<accession>A0A5B7D5F3</accession>
<sequence length="361" mass="39055">MAPMPPATPRTRASSPALKMTFKVPSAIQTPCIARPVVHTARTAPAAVQEPLSASRALQRVRTERHAVQRARTTRRPVNRARMPPSLQGPPAAAPTITRPRTAPLAVNTAYTVPPAIHRARSALPAVQTARTAQTAFHSERTEPPALQTACTTLLALQSLRADPRRGRHQLQTGHRPRSETCRAYLKRGTTRWPRAQQRQGHQQLQTGHRPRPETCRAHLKRGTTRWPHAEPLREGHAGLWPGLGQDGVVQSQVLAAALAGHLLVLGPAETGESEATPPPAACGVLHGEKQLVLPLLLLHHTAQIEDAFVLDVFSAQAVQLQREFPVAEQPGHVHGHGHGLLVLPQPGAAVARHAPPTRLV</sequence>
<evidence type="ECO:0000256" key="1">
    <source>
        <dbReference type="SAM" id="MobiDB-lite"/>
    </source>
</evidence>
<evidence type="ECO:0000313" key="3">
    <source>
        <dbReference type="Proteomes" id="UP000324222"/>
    </source>
</evidence>
<feature type="region of interest" description="Disordered" evidence="1">
    <location>
        <begin position="191"/>
        <end position="214"/>
    </location>
</feature>
<feature type="region of interest" description="Disordered" evidence="1">
    <location>
        <begin position="49"/>
        <end position="101"/>
    </location>
</feature>
<feature type="compositionally biased region" description="Low complexity" evidence="1">
    <location>
        <begin position="90"/>
        <end position="101"/>
    </location>
</feature>
<comment type="caution">
    <text evidence="2">The sequence shown here is derived from an EMBL/GenBank/DDBJ whole genome shotgun (WGS) entry which is preliminary data.</text>
</comment>
<dbReference type="Proteomes" id="UP000324222">
    <property type="component" value="Unassembled WGS sequence"/>
</dbReference>
<dbReference type="AlphaFoldDB" id="A0A5B7D5F3"/>
<proteinExistence type="predicted"/>
<reference evidence="2 3" key="1">
    <citation type="submission" date="2019-05" db="EMBL/GenBank/DDBJ databases">
        <title>Another draft genome of Portunus trituberculatus and its Hox gene families provides insights of decapod evolution.</title>
        <authorList>
            <person name="Jeong J.-H."/>
            <person name="Song I."/>
            <person name="Kim S."/>
            <person name="Choi T."/>
            <person name="Kim D."/>
            <person name="Ryu S."/>
            <person name="Kim W."/>
        </authorList>
    </citation>
    <scope>NUCLEOTIDE SEQUENCE [LARGE SCALE GENOMIC DNA]</scope>
    <source>
        <tissue evidence="2">Muscle</tissue>
    </source>
</reference>
<evidence type="ECO:0000313" key="2">
    <source>
        <dbReference type="EMBL" id="MPC16484.1"/>
    </source>
</evidence>
<feature type="compositionally biased region" description="Basic residues" evidence="1">
    <location>
        <begin position="68"/>
        <end position="79"/>
    </location>
</feature>
<feature type="compositionally biased region" description="Low complexity" evidence="1">
    <location>
        <begin position="197"/>
        <end position="208"/>
    </location>
</feature>
<protein>
    <submittedName>
        <fullName evidence="2">Uncharacterized protein</fullName>
    </submittedName>
</protein>
<dbReference type="EMBL" id="VSRR010000510">
    <property type="protein sequence ID" value="MPC16484.1"/>
    <property type="molecule type" value="Genomic_DNA"/>
</dbReference>
<organism evidence="2 3">
    <name type="scientific">Portunus trituberculatus</name>
    <name type="common">Swimming crab</name>
    <name type="synonym">Neptunus trituberculatus</name>
    <dbReference type="NCBI Taxonomy" id="210409"/>
    <lineage>
        <taxon>Eukaryota</taxon>
        <taxon>Metazoa</taxon>
        <taxon>Ecdysozoa</taxon>
        <taxon>Arthropoda</taxon>
        <taxon>Crustacea</taxon>
        <taxon>Multicrustacea</taxon>
        <taxon>Malacostraca</taxon>
        <taxon>Eumalacostraca</taxon>
        <taxon>Eucarida</taxon>
        <taxon>Decapoda</taxon>
        <taxon>Pleocyemata</taxon>
        <taxon>Brachyura</taxon>
        <taxon>Eubrachyura</taxon>
        <taxon>Portunoidea</taxon>
        <taxon>Portunidae</taxon>
        <taxon>Portuninae</taxon>
        <taxon>Portunus</taxon>
    </lineage>
</organism>
<name>A0A5B7D5F3_PORTR</name>
<gene>
    <name evidence="2" type="ORF">E2C01_009308</name>
</gene>
<keyword evidence="3" id="KW-1185">Reference proteome</keyword>